<dbReference type="Proteomes" id="UP000198862">
    <property type="component" value="Unassembled WGS sequence"/>
</dbReference>
<evidence type="ECO:0000313" key="1">
    <source>
        <dbReference type="EMBL" id="SFD00543.1"/>
    </source>
</evidence>
<dbReference type="EMBL" id="FOLO01000027">
    <property type="protein sequence ID" value="SFD00543.1"/>
    <property type="molecule type" value="Genomic_DNA"/>
</dbReference>
<organism evidence="1 2">
    <name type="scientific">Pseudoalteromonas denitrificans DSM 6059</name>
    <dbReference type="NCBI Taxonomy" id="1123010"/>
    <lineage>
        <taxon>Bacteria</taxon>
        <taxon>Pseudomonadati</taxon>
        <taxon>Pseudomonadota</taxon>
        <taxon>Gammaproteobacteria</taxon>
        <taxon>Alteromonadales</taxon>
        <taxon>Pseudoalteromonadaceae</taxon>
        <taxon>Pseudoalteromonas</taxon>
    </lineage>
</organism>
<name>A0A1I1P0P9_9GAMM</name>
<sequence>MALYKVIFTNNSSVPGDACLFQKNSKQDSWESLAWFSYVTNIGVSNTFNWDDTSYGFMWSAESIPATKSLISLRTANQVLSANLTTENFTELKMNDYGYYFDPNPATQGTSSGTLTYAVNINIPTNSASIGITMSNNPAFGMTANPNTTSQFTPDISYWITFGNIPQSAVMESLWIESAAEIIFPANIYTMYANLSSQNIWTISQTPINE</sequence>
<reference evidence="1 2" key="1">
    <citation type="submission" date="2016-10" db="EMBL/GenBank/DDBJ databases">
        <authorList>
            <person name="de Groot N.N."/>
        </authorList>
    </citation>
    <scope>NUCLEOTIDE SEQUENCE [LARGE SCALE GENOMIC DNA]</scope>
    <source>
        <strain evidence="1 2">DSM 6059</strain>
    </source>
</reference>
<accession>A0A1I1P0P9</accession>
<evidence type="ECO:0000313" key="2">
    <source>
        <dbReference type="Proteomes" id="UP000198862"/>
    </source>
</evidence>
<dbReference type="RefSeq" id="WP_091986339.1">
    <property type="nucleotide sequence ID" value="NZ_FOLO01000027.1"/>
</dbReference>
<protein>
    <submittedName>
        <fullName evidence="1">Uncharacterized protein</fullName>
    </submittedName>
</protein>
<dbReference type="AlphaFoldDB" id="A0A1I1P0P9"/>
<dbReference type="OrthoDB" id="2661796at2"/>
<proteinExistence type="predicted"/>
<gene>
    <name evidence="1" type="ORF">SAMN02745724_03167</name>
</gene>
<keyword evidence="2" id="KW-1185">Reference proteome</keyword>